<dbReference type="Proteomes" id="UP000192801">
    <property type="component" value="Unassembled WGS sequence"/>
</dbReference>
<name>A0A1X0D639_9MYCO</name>
<accession>A0A1X0D639</accession>
<comment type="caution">
    <text evidence="3">The sequence shown here is derived from an EMBL/GenBank/DDBJ whole genome shotgun (WGS) entry which is preliminary data.</text>
</comment>
<evidence type="ECO:0000259" key="2">
    <source>
        <dbReference type="Pfam" id="PF01337"/>
    </source>
</evidence>
<dbReference type="SUPFAM" id="SSF52038">
    <property type="entry name" value="Barstar-related"/>
    <property type="match status" value="1"/>
</dbReference>
<comment type="similarity">
    <text evidence="1">Belongs to the barstar family.</text>
</comment>
<evidence type="ECO:0000256" key="1">
    <source>
        <dbReference type="ARBA" id="ARBA00006845"/>
    </source>
</evidence>
<dbReference type="InterPro" id="IPR035905">
    <property type="entry name" value="Barstar-like_sf"/>
</dbReference>
<sequence>MPIRNSPVAFRLDGRKIKSRNDFYAEIGRAVNGAGGYFGSNLDALADCLRGGFGTPEDRPFRFVWAHSAASRRALTEAGQPGFVDSVRQVFDDTGVDLKLR</sequence>
<proteinExistence type="inferred from homology"/>
<protein>
    <recommendedName>
        <fullName evidence="2">Barstar (barnase inhibitor) domain-containing protein</fullName>
    </recommendedName>
</protein>
<gene>
    <name evidence="3" type="ORF">BST26_15505</name>
</gene>
<feature type="domain" description="Barstar (barnase inhibitor)" evidence="2">
    <location>
        <begin position="10"/>
        <end position="79"/>
    </location>
</feature>
<organism evidence="3 4">
    <name type="scientific">Mycolicibacterium insubricum</name>
    <dbReference type="NCBI Taxonomy" id="444597"/>
    <lineage>
        <taxon>Bacteria</taxon>
        <taxon>Bacillati</taxon>
        <taxon>Actinomycetota</taxon>
        <taxon>Actinomycetes</taxon>
        <taxon>Mycobacteriales</taxon>
        <taxon>Mycobacteriaceae</taxon>
        <taxon>Mycolicibacterium</taxon>
    </lineage>
</organism>
<dbReference type="AlphaFoldDB" id="A0A1X0D639"/>
<dbReference type="InterPro" id="IPR000468">
    <property type="entry name" value="Barstar"/>
</dbReference>
<dbReference type="RefSeq" id="WP_083032161.1">
    <property type="nucleotide sequence ID" value="NZ_AP022618.1"/>
</dbReference>
<dbReference type="OrthoDB" id="8859549at2"/>
<dbReference type="Pfam" id="PF01337">
    <property type="entry name" value="Barstar"/>
    <property type="match status" value="1"/>
</dbReference>
<dbReference type="Gene3D" id="3.30.370.10">
    <property type="entry name" value="Barstar-like"/>
    <property type="match status" value="1"/>
</dbReference>
<evidence type="ECO:0000313" key="4">
    <source>
        <dbReference type="Proteomes" id="UP000192801"/>
    </source>
</evidence>
<dbReference type="STRING" id="444597.BST26_15505"/>
<keyword evidence="4" id="KW-1185">Reference proteome</keyword>
<reference evidence="3 4" key="1">
    <citation type="submission" date="2016-12" db="EMBL/GenBank/DDBJ databases">
        <title>The new phylogeny of genus Mycobacterium.</title>
        <authorList>
            <person name="Tortoli E."/>
            <person name="Trovato A."/>
            <person name="Cirillo D.M."/>
        </authorList>
    </citation>
    <scope>NUCLEOTIDE SEQUENCE [LARGE SCALE GENOMIC DNA]</scope>
    <source>
        <strain evidence="3 4">DSM 45130</strain>
    </source>
</reference>
<evidence type="ECO:0000313" key="3">
    <source>
        <dbReference type="EMBL" id="ORA67709.1"/>
    </source>
</evidence>
<dbReference type="EMBL" id="MVHS01000041">
    <property type="protein sequence ID" value="ORA67709.1"/>
    <property type="molecule type" value="Genomic_DNA"/>
</dbReference>